<accession>A0A0C7GBG6</accession>
<reference evidence="2 3" key="1">
    <citation type="submission" date="2015-01" db="EMBL/GenBank/DDBJ databases">
        <authorList>
            <person name="Aslett A.Martin."/>
            <person name="De Silva Nishadi"/>
        </authorList>
    </citation>
    <scope>NUCLEOTIDE SEQUENCE [LARGE SCALE GENOMIC DNA]</scope>
    <source>
        <strain evidence="2 3">R28058</strain>
    </source>
</reference>
<name>A0A0C7GBG6_PARSO</name>
<dbReference type="AlphaFoldDB" id="A0A0C7GBG6"/>
<dbReference type="InterPro" id="IPR025164">
    <property type="entry name" value="Toastrack_DUF4097"/>
</dbReference>
<evidence type="ECO:0000313" key="3">
    <source>
        <dbReference type="Proteomes" id="UP000049127"/>
    </source>
</evidence>
<evidence type="ECO:0000313" key="2">
    <source>
        <dbReference type="EMBL" id="CEQ04390.1"/>
    </source>
</evidence>
<dbReference type="OrthoDB" id="1757244at2"/>
<sequence>MNKKVTIFAVILIAIGIVGTISSSISAVPFATNYINKTIKKANEEVEIYEKKVDINKLDIDTKNMSVEIRKSNSDKIKIVQVGSYTDKTLTIENKDKVFSIKENDESQHLNVQVQGFGDAVLSMINLGNNKIIIYVPNNVDIQADTKTGSLIVRDKHILSSQIVFNTNQGELSLPKEVKHLEKLRLSSIGDINLKTSELLGINNVEVSTQGNVYVESLPNDIFIEDLENFIPESVNIIADRYSRMVYVESSIPISKNLNIENKTGEVYLNLPIDNYNMNFNLNSLHGINFKDKDNNSSNMNKFEGSLNEIKDKNVTYNVTVDSNTIDINKN</sequence>
<dbReference type="Proteomes" id="UP000049127">
    <property type="component" value="Unassembled WGS sequence"/>
</dbReference>
<evidence type="ECO:0000259" key="1">
    <source>
        <dbReference type="Pfam" id="PF13349"/>
    </source>
</evidence>
<gene>
    <name evidence="2" type="ORF">R28058_21231</name>
</gene>
<organism evidence="2 3">
    <name type="scientific">Paraclostridium sordellii</name>
    <name type="common">Clostridium sordellii</name>
    <dbReference type="NCBI Taxonomy" id="1505"/>
    <lineage>
        <taxon>Bacteria</taxon>
        <taxon>Bacillati</taxon>
        <taxon>Bacillota</taxon>
        <taxon>Clostridia</taxon>
        <taxon>Peptostreptococcales</taxon>
        <taxon>Peptostreptococcaceae</taxon>
        <taxon>Paraclostridium</taxon>
    </lineage>
</organism>
<dbReference type="EMBL" id="CEKZ01000003">
    <property type="protein sequence ID" value="CEQ04390.1"/>
    <property type="molecule type" value="Genomic_DNA"/>
</dbReference>
<feature type="domain" description="DUF4097" evidence="1">
    <location>
        <begin position="55"/>
        <end position="201"/>
    </location>
</feature>
<protein>
    <recommendedName>
        <fullName evidence="1">DUF4097 domain-containing protein</fullName>
    </recommendedName>
</protein>
<proteinExistence type="predicted"/>
<dbReference type="RefSeq" id="WP_055342346.1">
    <property type="nucleotide sequence ID" value="NZ_CDNI01000003.1"/>
</dbReference>
<dbReference type="Pfam" id="PF13349">
    <property type="entry name" value="DUF4097"/>
    <property type="match status" value="1"/>
</dbReference>